<dbReference type="PANTHER" id="PTHR47643">
    <property type="entry name" value="TPR DOMAIN PROTEIN (AFU_ORTHOLOGUE AFUA_5G12710)"/>
    <property type="match status" value="1"/>
</dbReference>
<evidence type="ECO:0000313" key="4">
    <source>
        <dbReference type="RefSeq" id="XP_030513600.1"/>
    </source>
</evidence>
<organism evidence="3 4">
    <name type="scientific">Rhodamnia argentea</name>
    <dbReference type="NCBI Taxonomy" id="178133"/>
    <lineage>
        <taxon>Eukaryota</taxon>
        <taxon>Viridiplantae</taxon>
        <taxon>Streptophyta</taxon>
        <taxon>Embryophyta</taxon>
        <taxon>Tracheophyta</taxon>
        <taxon>Spermatophyta</taxon>
        <taxon>Magnoliopsida</taxon>
        <taxon>eudicotyledons</taxon>
        <taxon>Gunneridae</taxon>
        <taxon>Pentapetalae</taxon>
        <taxon>rosids</taxon>
        <taxon>malvids</taxon>
        <taxon>Myrtales</taxon>
        <taxon>Myrtaceae</taxon>
        <taxon>Myrtoideae</taxon>
        <taxon>Myrteae</taxon>
        <taxon>Australasian group</taxon>
        <taxon>Rhodamnia</taxon>
    </lineage>
</organism>
<dbReference type="GeneID" id="115727518"/>
<dbReference type="CDD" id="cd20071">
    <property type="entry name" value="SET_SMYD"/>
    <property type="match status" value="1"/>
</dbReference>
<dbReference type="Pfam" id="PF00856">
    <property type="entry name" value="SET"/>
    <property type="match status" value="1"/>
</dbReference>
<dbReference type="OrthoDB" id="1028014at2759"/>
<protein>
    <submittedName>
        <fullName evidence="4">Methyltransferase FGSG_00040 isoform X1</fullName>
    </submittedName>
</protein>
<proteinExistence type="predicted"/>
<dbReference type="Proteomes" id="UP000827889">
    <property type="component" value="Chromosome 6"/>
</dbReference>
<evidence type="ECO:0000259" key="2">
    <source>
        <dbReference type="PROSITE" id="PS50280"/>
    </source>
</evidence>
<dbReference type="KEGG" id="rarg:115727518"/>
<keyword evidence="4" id="KW-0808">Transferase</keyword>
<dbReference type="SMART" id="SM00317">
    <property type="entry name" value="SET"/>
    <property type="match status" value="1"/>
</dbReference>
<keyword evidence="3" id="KW-1185">Reference proteome</keyword>
<dbReference type="PANTHER" id="PTHR47643:SF2">
    <property type="entry name" value="TPR DOMAIN PROTEIN (AFU_ORTHOLOGUE AFUA_5G12710)"/>
    <property type="match status" value="1"/>
</dbReference>
<name>A0A8B8MU40_9MYRT</name>
<dbReference type="InterPro" id="IPR011990">
    <property type="entry name" value="TPR-like_helical_dom_sf"/>
</dbReference>
<gene>
    <name evidence="4" type="primary">LOC115727518</name>
</gene>
<dbReference type="RefSeq" id="XP_030513600.1">
    <property type="nucleotide sequence ID" value="XM_030657740.2"/>
</dbReference>
<keyword evidence="4" id="KW-0489">Methyltransferase</keyword>
<keyword evidence="1" id="KW-0175">Coiled coil</keyword>
<dbReference type="SMART" id="SM00028">
    <property type="entry name" value="TPR"/>
    <property type="match status" value="3"/>
</dbReference>
<dbReference type="SUPFAM" id="SSF48452">
    <property type="entry name" value="TPR-like"/>
    <property type="match status" value="1"/>
</dbReference>
<dbReference type="Gene3D" id="1.25.40.10">
    <property type="entry name" value="Tetratricopeptide repeat domain"/>
    <property type="match status" value="1"/>
</dbReference>
<dbReference type="AlphaFoldDB" id="A0A8B8MU40"/>
<dbReference type="InterPro" id="IPR019734">
    <property type="entry name" value="TPR_rpt"/>
</dbReference>
<sequence>MEPNVDRYSRPDPKISRESSLHNLNPQQEQHEKLCAAAAVIPFHRTTTREEQQQMLMAEEELLQELRSKANELFLREQWAESSSLYSQLIDLCRVHLSSTDGASDPDKFSKLRKSLCLALANRADASSKLRSLDEALRDCDEALAIESSHFRALVCKGKILLSLSKYSAALECFKSAASLDAQANGNCGTLNACLEKCKMLEYQSRTGNFDLSDWVASGFHREIPELAEYIGPVLIKKSEISGRGLFATKNIDVGTVVLVTRAIAIERGIVMGEDSGSGENKQLVMWKNFIDRVAGCVSKSRRTRHLISTLSSGEDEEGLEVPDLSIFRAEASERDDYPNEKLDMNKILGILDVNSLVEDAISAKVMGRNKDYYGVGLWFLASFVNHSCCPNARRLHVGNHLMVVTSRDVKAGDELTFPYFDVLQPPKKRREAAAPWGFDCSCKRCEFEEKMRSKQELRDIEAGLEGGMDVGGVVYRLEEGMRRWNARGREKGYLRASFWAAYSETYASEKSVKKWGRRIPAAEAVVDSVAEATGSDERVLKVLVEQLSSRSGGGLGGGGVIGEMEKALKLGRGIYGKVVKKQALRGLIEL</sequence>
<feature type="domain" description="SET" evidence="2">
    <location>
        <begin position="232"/>
        <end position="421"/>
    </location>
</feature>
<dbReference type="InterPro" id="IPR001214">
    <property type="entry name" value="SET_dom"/>
</dbReference>
<dbReference type="PROSITE" id="PS50280">
    <property type="entry name" value="SET"/>
    <property type="match status" value="1"/>
</dbReference>
<evidence type="ECO:0000313" key="3">
    <source>
        <dbReference type="Proteomes" id="UP000827889"/>
    </source>
</evidence>
<evidence type="ECO:0000256" key="1">
    <source>
        <dbReference type="SAM" id="Coils"/>
    </source>
</evidence>
<dbReference type="Gene3D" id="2.170.270.10">
    <property type="entry name" value="SET domain"/>
    <property type="match status" value="1"/>
</dbReference>
<dbReference type="InterPro" id="IPR053209">
    <property type="entry name" value="Gramillin-biosynth_MTr"/>
</dbReference>
<reference evidence="4" key="1">
    <citation type="submission" date="2025-08" db="UniProtKB">
        <authorList>
            <consortium name="RefSeq"/>
        </authorList>
    </citation>
    <scope>IDENTIFICATION</scope>
    <source>
        <tissue evidence="4">Leaf</tissue>
    </source>
</reference>
<dbReference type="InterPro" id="IPR046341">
    <property type="entry name" value="SET_dom_sf"/>
</dbReference>
<feature type="coiled-coil region" evidence="1">
    <location>
        <begin position="49"/>
        <end position="76"/>
    </location>
</feature>
<dbReference type="SUPFAM" id="SSF82199">
    <property type="entry name" value="SET domain"/>
    <property type="match status" value="1"/>
</dbReference>
<accession>A0A8B8MU40</accession>